<dbReference type="EMBL" id="CP032157">
    <property type="protein sequence ID" value="AXY74316.1"/>
    <property type="molecule type" value="Genomic_DNA"/>
</dbReference>
<feature type="domain" description="Protein FecR C-terminal" evidence="3">
    <location>
        <begin position="352"/>
        <end position="419"/>
    </location>
</feature>
<dbReference type="InterPro" id="IPR012373">
    <property type="entry name" value="Ferrdict_sens_TM"/>
</dbReference>
<dbReference type="InterPro" id="IPR006860">
    <property type="entry name" value="FecR"/>
</dbReference>
<dbReference type="PANTHER" id="PTHR30273">
    <property type="entry name" value="PERIPLASMIC SIGNAL SENSOR AND SIGMA FACTOR ACTIVATOR FECR-RELATED"/>
    <property type="match status" value="1"/>
</dbReference>
<evidence type="ECO:0000259" key="2">
    <source>
        <dbReference type="Pfam" id="PF04773"/>
    </source>
</evidence>
<evidence type="ECO:0000259" key="3">
    <source>
        <dbReference type="Pfam" id="PF16344"/>
    </source>
</evidence>
<dbReference type="Pfam" id="PF16344">
    <property type="entry name" value="FecR_C"/>
    <property type="match status" value="1"/>
</dbReference>
<evidence type="ECO:0000313" key="4">
    <source>
        <dbReference type="EMBL" id="AXY74316.1"/>
    </source>
</evidence>
<dbReference type="RefSeq" id="WP_119050203.1">
    <property type="nucleotide sequence ID" value="NZ_CP032157.1"/>
</dbReference>
<dbReference type="OrthoDB" id="1099963at2"/>
<accession>A0A3B7MN16</accession>
<evidence type="ECO:0000313" key="5">
    <source>
        <dbReference type="Proteomes" id="UP000263900"/>
    </source>
</evidence>
<dbReference type="PANTHER" id="PTHR30273:SF2">
    <property type="entry name" value="PROTEIN FECR"/>
    <property type="match status" value="1"/>
</dbReference>
<proteinExistence type="predicted"/>
<sequence>MSKQDLFQELFEKFLNDQKLTPAEINQLRVLVQDERNRALLDQMLASLYEEEIAGPATAESNTRVAFEEVWTKLQTPVPATSSPDTTVINLPSRRPWWQYAAAAILVLTLAAGAWWLFRGNPQAPIVQQNPIPQNDIQPGGNKAVLILADGSKIILENAQNGTLGQQGSTRVVKLANGQLAYEATDNVTPTATLYNTITTPNGGKFYVTLPDGSRVWLNAASSLHYPTAFNGKTREVTLTGEAYFEVEKNAAMPFRVNLNGMQVEVLGTHFNINGYSDETTIKTTLLEGKVKVGSRQSAIDNAATTDLQQSVILSPGQQAAVPISSQYNASSPIMVQTVDVEAVMAWKNGQIQFDGNNIYTVMRMIARWYDVEVEYRGNIPNAHFRGGISSNVPVSQVLDMMEQTGEIHFEISGRKIIVTP</sequence>
<protein>
    <submittedName>
        <fullName evidence="4">DUF4974 domain-containing protein</fullName>
    </submittedName>
</protein>
<dbReference type="Gene3D" id="2.60.120.1440">
    <property type="match status" value="1"/>
</dbReference>
<dbReference type="KEGG" id="pseg:D3H65_10160"/>
<feature type="transmembrane region" description="Helical" evidence="1">
    <location>
        <begin position="97"/>
        <end position="118"/>
    </location>
</feature>
<keyword evidence="1" id="KW-0472">Membrane</keyword>
<keyword evidence="1" id="KW-0812">Transmembrane</keyword>
<dbReference type="Gene3D" id="3.55.50.30">
    <property type="match status" value="1"/>
</dbReference>
<organism evidence="4 5">
    <name type="scientific">Paraflavitalea soli</name>
    <dbReference type="NCBI Taxonomy" id="2315862"/>
    <lineage>
        <taxon>Bacteria</taxon>
        <taxon>Pseudomonadati</taxon>
        <taxon>Bacteroidota</taxon>
        <taxon>Chitinophagia</taxon>
        <taxon>Chitinophagales</taxon>
        <taxon>Chitinophagaceae</taxon>
        <taxon>Paraflavitalea</taxon>
    </lineage>
</organism>
<keyword evidence="5" id="KW-1185">Reference proteome</keyword>
<name>A0A3B7MN16_9BACT</name>
<gene>
    <name evidence="4" type="ORF">D3H65_10160</name>
</gene>
<dbReference type="GO" id="GO:0016989">
    <property type="term" value="F:sigma factor antagonist activity"/>
    <property type="evidence" value="ECO:0007669"/>
    <property type="project" value="TreeGrafter"/>
</dbReference>
<reference evidence="4 5" key="1">
    <citation type="submission" date="2018-09" db="EMBL/GenBank/DDBJ databases">
        <title>Genome sequencing of strain 6GH32-13.</title>
        <authorList>
            <person name="Weon H.-Y."/>
            <person name="Heo J."/>
            <person name="Kwon S.-W."/>
        </authorList>
    </citation>
    <scope>NUCLEOTIDE SEQUENCE [LARGE SCALE GENOMIC DNA]</scope>
    <source>
        <strain evidence="4 5">5GH32-13</strain>
    </source>
</reference>
<dbReference type="AlphaFoldDB" id="A0A3B7MN16"/>
<dbReference type="Proteomes" id="UP000263900">
    <property type="component" value="Chromosome"/>
</dbReference>
<keyword evidence="1" id="KW-1133">Transmembrane helix</keyword>
<dbReference type="InterPro" id="IPR032508">
    <property type="entry name" value="FecR_C"/>
</dbReference>
<dbReference type="Pfam" id="PF04773">
    <property type="entry name" value="FecR"/>
    <property type="match status" value="1"/>
</dbReference>
<evidence type="ECO:0000256" key="1">
    <source>
        <dbReference type="SAM" id="Phobius"/>
    </source>
</evidence>
<feature type="domain" description="FecR protein" evidence="2">
    <location>
        <begin position="197"/>
        <end position="292"/>
    </location>
</feature>